<dbReference type="STRING" id="1884261.A0A5C3Q0T6"/>
<evidence type="ECO:0000256" key="2">
    <source>
        <dbReference type="ARBA" id="ARBA00022618"/>
    </source>
</evidence>
<feature type="region of interest" description="Disordered" evidence="6">
    <location>
        <begin position="125"/>
        <end position="149"/>
    </location>
</feature>
<keyword evidence="5" id="KW-0131">Cell cycle</keyword>
<evidence type="ECO:0000313" key="11">
    <source>
        <dbReference type="Proteomes" id="UP000305067"/>
    </source>
</evidence>
<evidence type="ECO:0000256" key="4">
    <source>
        <dbReference type="ARBA" id="ARBA00022776"/>
    </source>
</evidence>
<dbReference type="GO" id="GO:0051301">
    <property type="term" value="P:cell division"/>
    <property type="evidence" value="ECO:0007669"/>
    <property type="project" value="UniProtKB-KW"/>
</dbReference>
<evidence type="ECO:0000256" key="5">
    <source>
        <dbReference type="ARBA" id="ARBA00023306"/>
    </source>
</evidence>
<evidence type="ECO:0000313" key="10">
    <source>
        <dbReference type="EMBL" id="TFK95715.1"/>
    </source>
</evidence>
<evidence type="ECO:0000259" key="9">
    <source>
        <dbReference type="Pfam" id="PF21282"/>
    </source>
</evidence>
<proteinExistence type="inferred from homology"/>
<name>A0A5C3Q0T6_9AGAR</name>
<dbReference type="PANTHER" id="PTHR12827">
    <property type="entry name" value="MEIOTIC CHECKPOINT REGULATOR TSG24 FAMILY MEMBER"/>
    <property type="match status" value="1"/>
</dbReference>
<keyword evidence="3" id="KW-0677">Repeat</keyword>
<keyword evidence="4" id="KW-0498">Mitosis</keyword>
<evidence type="ECO:0000256" key="6">
    <source>
        <dbReference type="SAM" id="MobiDB-lite"/>
    </source>
</evidence>
<dbReference type="Proteomes" id="UP000305067">
    <property type="component" value="Unassembled WGS sequence"/>
</dbReference>
<evidence type="ECO:0000259" key="8">
    <source>
        <dbReference type="Pfam" id="PF18122"/>
    </source>
</evidence>
<dbReference type="GO" id="GO:0060090">
    <property type="term" value="F:molecular adaptor activity"/>
    <property type="evidence" value="ECO:0007669"/>
    <property type="project" value="TreeGrafter"/>
</dbReference>
<dbReference type="InterPro" id="IPR024990">
    <property type="entry name" value="Apc1"/>
</dbReference>
<feature type="domain" description="Anaphase-promoting complex subunit 1 N-terminal" evidence="7">
    <location>
        <begin position="67"/>
        <end position="205"/>
    </location>
</feature>
<dbReference type="GO" id="GO:0031145">
    <property type="term" value="P:anaphase-promoting complex-dependent catabolic process"/>
    <property type="evidence" value="ECO:0007669"/>
    <property type="project" value="TreeGrafter"/>
</dbReference>
<feature type="region of interest" description="Disordered" evidence="6">
    <location>
        <begin position="44"/>
        <end position="68"/>
    </location>
</feature>
<dbReference type="Gene3D" id="1.25.10.10">
    <property type="entry name" value="Leucine-rich Repeat Variant"/>
    <property type="match status" value="2"/>
</dbReference>
<dbReference type="InterPro" id="IPR049255">
    <property type="entry name" value="Apc1_N"/>
</dbReference>
<accession>A0A5C3Q0T6</accession>
<comment type="similarity">
    <text evidence="1">Belongs to the APC1 family.</text>
</comment>
<dbReference type="GO" id="GO:0005680">
    <property type="term" value="C:anaphase-promoting complex"/>
    <property type="evidence" value="ECO:0007669"/>
    <property type="project" value="InterPro"/>
</dbReference>
<feature type="compositionally biased region" description="Polar residues" evidence="6">
    <location>
        <begin position="125"/>
        <end position="134"/>
    </location>
</feature>
<dbReference type="OrthoDB" id="26401at2759"/>
<dbReference type="Pfam" id="PF18122">
    <property type="entry name" value="APC1_C"/>
    <property type="match status" value="1"/>
</dbReference>
<evidence type="ECO:0000256" key="3">
    <source>
        <dbReference type="ARBA" id="ARBA00022737"/>
    </source>
</evidence>
<dbReference type="GO" id="GO:0007091">
    <property type="term" value="P:metaphase/anaphase transition of mitotic cell cycle"/>
    <property type="evidence" value="ECO:0007669"/>
    <property type="project" value="TreeGrafter"/>
</dbReference>
<protein>
    <submittedName>
        <fullName evidence="10">Uncharacterized protein</fullName>
    </submittedName>
</protein>
<gene>
    <name evidence="10" type="ORF">BDV98DRAFT_577304</name>
</gene>
<dbReference type="Pfam" id="PF12859">
    <property type="entry name" value="ANAPC1"/>
    <property type="match status" value="1"/>
</dbReference>
<feature type="domain" description="Anaphase-promoting complex subunit 1 C-terminal" evidence="8">
    <location>
        <begin position="1679"/>
        <end position="1846"/>
    </location>
</feature>
<keyword evidence="11" id="KW-1185">Reference proteome</keyword>
<dbReference type="InterPro" id="IPR048971">
    <property type="entry name" value="Apc1_3rd"/>
</dbReference>
<evidence type="ECO:0000259" key="7">
    <source>
        <dbReference type="Pfam" id="PF12859"/>
    </source>
</evidence>
<feature type="domain" description="Anaphase-promoting complex subunit 1 beta-sandwich" evidence="9">
    <location>
        <begin position="1549"/>
        <end position="1631"/>
    </location>
</feature>
<organism evidence="10 11">
    <name type="scientific">Pterulicium gracile</name>
    <dbReference type="NCBI Taxonomy" id="1884261"/>
    <lineage>
        <taxon>Eukaryota</taxon>
        <taxon>Fungi</taxon>
        <taxon>Dikarya</taxon>
        <taxon>Basidiomycota</taxon>
        <taxon>Agaricomycotina</taxon>
        <taxon>Agaricomycetes</taxon>
        <taxon>Agaricomycetidae</taxon>
        <taxon>Agaricales</taxon>
        <taxon>Pleurotineae</taxon>
        <taxon>Pterulaceae</taxon>
        <taxon>Pterulicium</taxon>
    </lineage>
</organism>
<evidence type="ECO:0000256" key="1">
    <source>
        <dbReference type="ARBA" id="ARBA00010547"/>
    </source>
</evidence>
<dbReference type="EMBL" id="ML178876">
    <property type="protein sequence ID" value="TFK95715.1"/>
    <property type="molecule type" value="Genomic_DNA"/>
</dbReference>
<reference evidence="10 11" key="1">
    <citation type="journal article" date="2019" name="Nat. Ecol. Evol.">
        <title>Megaphylogeny resolves global patterns of mushroom evolution.</title>
        <authorList>
            <person name="Varga T."/>
            <person name="Krizsan K."/>
            <person name="Foldi C."/>
            <person name="Dima B."/>
            <person name="Sanchez-Garcia M."/>
            <person name="Sanchez-Ramirez S."/>
            <person name="Szollosi G.J."/>
            <person name="Szarkandi J.G."/>
            <person name="Papp V."/>
            <person name="Albert L."/>
            <person name="Andreopoulos W."/>
            <person name="Angelini C."/>
            <person name="Antonin V."/>
            <person name="Barry K.W."/>
            <person name="Bougher N.L."/>
            <person name="Buchanan P."/>
            <person name="Buyck B."/>
            <person name="Bense V."/>
            <person name="Catcheside P."/>
            <person name="Chovatia M."/>
            <person name="Cooper J."/>
            <person name="Damon W."/>
            <person name="Desjardin D."/>
            <person name="Finy P."/>
            <person name="Geml J."/>
            <person name="Haridas S."/>
            <person name="Hughes K."/>
            <person name="Justo A."/>
            <person name="Karasinski D."/>
            <person name="Kautmanova I."/>
            <person name="Kiss B."/>
            <person name="Kocsube S."/>
            <person name="Kotiranta H."/>
            <person name="LaButti K.M."/>
            <person name="Lechner B.E."/>
            <person name="Liimatainen K."/>
            <person name="Lipzen A."/>
            <person name="Lukacs Z."/>
            <person name="Mihaltcheva S."/>
            <person name="Morgado L.N."/>
            <person name="Niskanen T."/>
            <person name="Noordeloos M.E."/>
            <person name="Ohm R.A."/>
            <person name="Ortiz-Santana B."/>
            <person name="Ovrebo C."/>
            <person name="Racz N."/>
            <person name="Riley R."/>
            <person name="Savchenko A."/>
            <person name="Shiryaev A."/>
            <person name="Soop K."/>
            <person name="Spirin V."/>
            <person name="Szebenyi C."/>
            <person name="Tomsovsky M."/>
            <person name="Tulloss R.E."/>
            <person name="Uehling J."/>
            <person name="Grigoriev I.V."/>
            <person name="Vagvolgyi C."/>
            <person name="Papp T."/>
            <person name="Martin F.M."/>
            <person name="Miettinen O."/>
            <person name="Hibbett D.S."/>
            <person name="Nagy L.G."/>
        </authorList>
    </citation>
    <scope>NUCLEOTIDE SEQUENCE [LARGE SCALE GENOMIC DNA]</scope>
    <source>
        <strain evidence="10 11">CBS 309.79</strain>
    </source>
</reference>
<dbReference type="InterPro" id="IPR041221">
    <property type="entry name" value="APC1_C"/>
</dbReference>
<keyword evidence="2" id="KW-0132">Cell division</keyword>
<dbReference type="PANTHER" id="PTHR12827:SF3">
    <property type="entry name" value="ANAPHASE-PROMOTING COMPLEX SUBUNIT 1"/>
    <property type="match status" value="1"/>
</dbReference>
<dbReference type="InterPro" id="IPR011989">
    <property type="entry name" value="ARM-like"/>
</dbReference>
<sequence>MAITAGPFQLLSPSSAQLLLERDAKRTGHQSALNLAIARALRGKGAHRKDKVQTRYSSDPSSPPGFPTEQELAWNSKQVVLSLGGIIHRKWSFQEEEQGVQWACLGFLQQSGEISSASANAANMINHNDGSQNKGAFGPFSRESMENKSKSSSADRVVQAVFVFLRSIAKIFLQDGTEFTFALPFIVREAWPLYPHGVLIQRVVEDYEFEEARLTGELALPSIFSFTTPFSEVATIGITNGITPENTLTDEEDNCNRPLRSVAAEESILWVAPRTHTPLEMGDNLMVTLNEQDSTVSVWRYLYLTPKDTPSPLYDKPPPPPSATTDQHDALPLRSLPNMAPSLSNNKLTLASLVPADDPSTSPLIHKSQKKARRNSLTRNDLSVTMDRMALGSRVPEVSNVRAPVENGRMKAFHWVEKLYTHNVSPSDITHKGRIQFSLFDRRFDGEKNRALLAMVLPGTKIMRIFELLQSKLVPIATIPTLSAVPLVVTRPSISDLLFSKPDGTVWLLSHGVREIPIVLSKKDDNTRSLVIKLQDPVGSFATATLHDGSQYRIRLNLIPADTLTLDVCTLLSTTLPREAFYLLHYTFLDLWSGKYISENKDTQLDCLAQAIFKMLSPEYLTSSGAPSFPRAHTAAQRYKRDPALRKLSYTTPLNASKPYPSNTKPPHPYLTAVLHSLHLFAEDMRLNVEKHVSITRIAPIICRLAMVVRPEWADYWNRLCPGSAPIWPSENSSNPEFFDDRLPSWPHDVWTLLYGRLNFPGWKPSTPSVLDIPRFLNIQPSYAFGLVRPLRRLETVVSFYAAFIDGGDSSEIAPSIGGPSLPSINGAGSGKISQESNVNQRAERVVQAIVNTADEDDCTTEMIIDQLPLGISAPLREAARTCQLAPPGKWTAKAYRFIGRNDLAENVAQEKTMMDPGRASKEGWKTKKHVMAHMLRNDSSRRSICHITGYSRALVNGDDTEPPTGVELDLQEFTDIRFGQDRRLEEVARMLCSSRVTLIKSPERSDLSDHDQTKEQQALVIRVAERTLSLPYGRAMFTFGSSTAVHRESYVIPKLNFTVKTLPLNITTTTDTVKLAQDSLSWGEFHNGVAAALRISPSAKEVEGTWISYNRPADLTPEHAGFLYGLGLTGHLSHLLPWNAFEYLSPKHQLTSIGVLLGLAAANVGNAHKDVTKLLAVHTPALLPTPDVDLNVPLITQAAGLSGVGLLYLGTRNRRMAEVSLVEISRRDLGQPDAANEHREAYTLSAGLAFGMIMLAQGSSIPADMDLVAKLTHLVHGDKSVLLGHKAKANFDINLTSPSASIALGLMYMRTERKDIAQLLTIPETALDLNKIQPSFLLVRTLARSLIMWDQITPTKNWVMAQIPVSLVQATEQKLKGDRTVDEAYELGYFNIVAACCFAVGLKYAGTARQEAYVMIVNYFDLFSHIVYTTSAQFQHKVKRAAVRDGLNLISISLCLVMAGTGEITCLRRLRHAYGLYLQQPRYGVHFSTNAAIGLLFLGGGRYTLGTSNAAIAAMITAFFPRTHHTSSDNKSYLQALRHLWVLATEPRCLIARDVDTSEIVYLPVKISVKEADQVSLSQLISPTLIPDLDKLMSIRVDTPRYWPFVLDIAETPTHKDLLLRTQTLFVKRRTAFLSYTEDPRGSRSLFVRSVSSAGDAATLDFPQLTSTKIHPAGDLSEFITSFSNDIEFLAFADHFSRQDEHAPPEEQIFTKYCYTTLLDSILQDKPQTLRSHLLLYQYRIMPTSSPYFALRLQDLRFAVDFYGHVYGDSFSGKRENNPRPSLLRHSTASSVLYSMDKKLEALTRTPQFQEVLRQYANGHAISSDMWGQFPQEIISWYLLRNGVPSSSLLGVLKTLAIDAHSMCKVAPPPDGTTDIEALNQGIKEVVHATGGRLAASWGSGWSRTSVEEVMRAWDFQIN</sequence>
<dbReference type="GO" id="GO:0070979">
    <property type="term" value="P:protein K11-linked ubiquitination"/>
    <property type="evidence" value="ECO:0007669"/>
    <property type="project" value="TreeGrafter"/>
</dbReference>
<feature type="region of interest" description="Disordered" evidence="6">
    <location>
        <begin position="309"/>
        <end position="329"/>
    </location>
</feature>
<dbReference type="Pfam" id="PF21282">
    <property type="entry name" value="APC1_3rd"/>
    <property type="match status" value="1"/>
</dbReference>